<organism evidence="1">
    <name type="scientific">Aphanomyces astaci</name>
    <name type="common">Crayfish plague agent</name>
    <dbReference type="NCBI Taxonomy" id="112090"/>
    <lineage>
        <taxon>Eukaryota</taxon>
        <taxon>Sar</taxon>
        <taxon>Stramenopiles</taxon>
        <taxon>Oomycota</taxon>
        <taxon>Saprolegniomycetes</taxon>
        <taxon>Saprolegniales</taxon>
        <taxon>Verrucalvaceae</taxon>
        <taxon>Aphanomyces</taxon>
    </lineage>
</organism>
<protein>
    <submittedName>
        <fullName evidence="1">Uncharacterized protein</fullName>
    </submittedName>
</protein>
<reference evidence="1" key="1">
    <citation type="submission" date="2013-12" db="EMBL/GenBank/DDBJ databases">
        <title>The Genome Sequence of Aphanomyces astaci APO3.</title>
        <authorList>
            <consortium name="The Broad Institute Genomics Platform"/>
            <person name="Russ C."/>
            <person name="Tyler B."/>
            <person name="van West P."/>
            <person name="Dieguez-Uribeondo J."/>
            <person name="Young S.K."/>
            <person name="Zeng Q."/>
            <person name="Gargeya S."/>
            <person name="Fitzgerald M."/>
            <person name="Abouelleil A."/>
            <person name="Alvarado L."/>
            <person name="Chapman S.B."/>
            <person name="Gainer-Dewar J."/>
            <person name="Goldberg J."/>
            <person name="Griggs A."/>
            <person name="Gujja S."/>
            <person name="Hansen M."/>
            <person name="Howarth C."/>
            <person name="Imamovic A."/>
            <person name="Ireland A."/>
            <person name="Larimer J."/>
            <person name="McCowan C."/>
            <person name="Murphy C."/>
            <person name="Pearson M."/>
            <person name="Poon T.W."/>
            <person name="Priest M."/>
            <person name="Roberts A."/>
            <person name="Saif S."/>
            <person name="Shea T."/>
            <person name="Sykes S."/>
            <person name="Wortman J."/>
            <person name="Nusbaum C."/>
            <person name="Birren B."/>
        </authorList>
    </citation>
    <scope>NUCLEOTIDE SEQUENCE [LARGE SCALE GENOMIC DNA]</scope>
    <source>
        <strain evidence="1">APO3</strain>
    </source>
</reference>
<dbReference type="EMBL" id="KI913144">
    <property type="protein sequence ID" value="ETV74447.1"/>
    <property type="molecule type" value="Genomic_DNA"/>
</dbReference>
<dbReference type="AlphaFoldDB" id="W4G409"/>
<sequence length="164" mass="18182">MAADGTFLSTAMSHQAPTTAAPLALTTPTPMPRPCRMVAFGGVTEYRFALGHGGSAIPSLNGPAVGLIGQPLRVKSRSLRRKRPRQTGLHRYTREERVEILKKAGHQMKEIVDFCMDALDVRLSRRHERPTKRLKQSAIVLRNTEINASANICYHQDEAILDVL</sequence>
<dbReference type="GeneID" id="20813010"/>
<evidence type="ECO:0000313" key="1">
    <source>
        <dbReference type="EMBL" id="ETV74447.1"/>
    </source>
</evidence>
<dbReference type="VEuPathDB" id="FungiDB:H257_11014"/>
<name>W4G409_APHAT</name>
<dbReference type="OrthoDB" id="164494at2759"/>
<gene>
    <name evidence="1" type="ORF">H257_11014</name>
</gene>
<proteinExistence type="predicted"/>
<dbReference type="RefSeq" id="XP_009836105.1">
    <property type="nucleotide sequence ID" value="XM_009837803.1"/>
</dbReference>
<accession>W4G409</accession>